<accession>A0A9W8A294</accession>
<evidence type="ECO:0000313" key="6">
    <source>
        <dbReference type="Proteomes" id="UP001150538"/>
    </source>
</evidence>
<feature type="compositionally biased region" description="Polar residues" evidence="3">
    <location>
        <begin position="249"/>
        <end position="259"/>
    </location>
</feature>
<evidence type="ECO:0000259" key="4">
    <source>
        <dbReference type="PROSITE" id="PS50102"/>
    </source>
</evidence>
<proteinExistence type="predicted"/>
<evidence type="ECO:0000256" key="1">
    <source>
        <dbReference type="ARBA" id="ARBA00022884"/>
    </source>
</evidence>
<dbReference type="Proteomes" id="UP001150538">
    <property type="component" value="Unassembled WGS sequence"/>
</dbReference>
<feature type="region of interest" description="Disordered" evidence="3">
    <location>
        <begin position="192"/>
        <end position="213"/>
    </location>
</feature>
<comment type="caution">
    <text evidence="5">The sequence shown here is derived from an EMBL/GenBank/DDBJ whole genome shotgun (WGS) entry which is preliminary data.</text>
</comment>
<dbReference type="OrthoDB" id="439993at2759"/>
<protein>
    <recommendedName>
        <fullName evidence="4">RRM domain-containing protein</fullName>
    </recommendedName>
</protein>
<dbReference type="EMBL" id="JANBPU010000093">
    <property type="protein sequence ID" value="KAJ1916739.1"/>
    <property type="molecule type" value="Genomic_DNA"/>
</dbReference>
<name>A0A9W8A294_9FUNG</name>
<reference evidence="5" key="1">
    <citation type="submission" date="2022-07" db="EMBL/GenBank/DDBJ databases">
        <title>Phylogenomic reconstructions and comparative analyses of Kickxellomycotina fungi.</title>
        <authorList>
            <person name="Reynolds N.K."/>
            <person name="Stajich J.E."/>
            <person name="Barry K."/>
            <person name="Grigoriev I.V."/>
            <person name="Crous P."/>
            <person name="Smith M.E."/>
        </authorList>
    </citation>
    <scope>NUCLEOTIDE SEQUENCE</scope>
    <source>
        <strain evidence="5">NBRC 100468</strain>
    </source>
</reference>
<dbReference type="SUPFAM" id="SSF54928">
    <property type="entry name" value="RNA-binding domain, RBD"/>
    <property type="match status" value="1"/>
</dbReference>
<sequence length="286" mass="32107">MPNLREIDQRTVYIEGLKKPYDSIDTIKDLASQIDKVATVRPHKDSKTGVFHGFAFVEFCSEEGARKALSYSSSHRDQFVKKESQSNKDQDGASGLHALGLRIISKARWNELKKEYLKYQEYMQQDLERPEGVKRGSILRFHGVSPDSDRDAIEKSICKGMEYKNIEYAIGQISGHIEFKSSDDARKALQLHSMDDSTQSQTKTPTGTGNPGIRVKVLKGWEEVNYWAQLKQRKRGGMPADQSDPASKLQITKTQQNTLMHDDASECQDMSTAGSGGTKRKASNIS</sequence>
<dbReference type="InterPro" id="IPR014886">
    <property type="entry name" value="La_xRRM"/>
</dbReference>
<feature type="domain" description="RRM" evidence="4">
    <location>
        <begin position="10"/>
        <end position="85"/>
    </location>
</feature>
<dbReference type="GO" id="GO:0003723">
    <property type="term" value="F:RNA binding"/>
    <property type="evidence" value="ECO:0007669"/>
    <property type="project" value="UniProtKB-UniRule"/>
</dbReference>
<dbReference type="InterPro" id="IPR000504">
    <property type="entry name" value="RRM_dom"/>
</dbReference>
<dbReference type="PROSITE" id="PS50102">
    <property type="entry name" value="RRM"/>
    <property type="match status" value="1"/>
</dbReference>
<dbReference type="Pfam" id="PF00076">
    <property type="entry name" value="RRM_1"/>
    <property type="match status" value="1"/>
</dbReference>
<dbReference type="InterPro" id="IPR012677">
    <property type="entry name" value="Nucleotide-bd_a/b_plait_sf"/>
</dbReference>
<keyword evidence="6" id="KW-1185">Reference proteome</keyword>
<dbReference type="AlphaFoldDB" id="A0A9W8A294"/>
<evidence type="ECO:0000256" key="2">
    <source>
        <dbReference type="PROSITE-ProRule" id="PRU00176"/>
    </source>
</evidence>
<dbReference type="Gene3D" id="3.30.70.330">
    <property type="match status" value="2"/>
</dbReference>
<dbReference type="Pfam" id="PF08777">
    <property type="entry name" value="RRM_3"/>
    <property type="match status" value="1"/>
</dbReference>
<dbReference type="InterPro" id="IPR035979">
    <property type="entry name" value="RBD_domain_sf"/>
</dbReference>
<feature type="compositionally biased region" description="Polar residues" evidence="3">
    <location>
        <begin position="196"/>
        <end position="208"/>
    </location>
</feature>
<organism evidence="5 6">
    <name type="scientific">Mycoemilia scoparia</name>
    <dbReference type="NCBI Taxonomy" id="417184"/>
    <lineage>
        <taxon>Eukaryota</taxon>
        <taxon>Fungi</taxon>
        <taxon>Fungi incertae sedis</taxon>
        <taxon>Zoopagomycota</taxon>
        <taxon>Kickxellomycotina</taxon>
        <taxon>Kickxellomycetes</taxon>
        <taxon>Kickxellales</taxon>
        <taxon>Kickxellaceae</taxon>
        <taxon>Mycoemilia</taxon>
    </lineage>
</organism>
<dbReference type="SMART" id="SM00360">
    <property type="entry name" value="RRM"/>
    <property type="match status" value="1"/>
</dbReference>
<feature type="region of interest" description="Disordered" evidence="3">
    <location>
        <begin position="232"/>
        <end position="286"/>
    </location>
</feature>
<evidence type="ECO:0000313" key="5">
    <source>
        <dbReference type="EMBL" id="KAJ1916739.1"/>
    </source>
</evidence>
<gene>
    <name evidence="5" type="ORF">H4219_003609</name>
</gene>
<keyword evidence="1 2" id="KW-0694">RNA-binding</keyword>
<evidence type="ECO:0000256" key="3">
    <source>
        <dbReference type="SAM" id="MobiDB-lite"/>
    </source>
</evidence>